<dbReference type="GO" id="GO:0032259">
    <property type="term" value="P:methylation"/>
    <property type="evidence" value="ECO:0007669"/>
    <property type="project" value="UniProtKB-KW"/>
</dbReference>
<evidence type="ECO:0000259" key="4">
    <source>
        <dbReference type="Pfam" id="PF01555"/>
    </source>
</evidence>
<dbReference type="InterPro" id="IPR029063">
    <property type="entry name" value="SAM-dependent_MTases_sf"/>
</dbReference>
<dbReference type="InterPro" id="IPR002941">
    <property type="entry name" value="DNA_methylase_N4/N6"/>
</dbReference>
<dbReference type="GO" id="GO:0008168">
    <property type="term" value="F:methyltransferase activity"/>
    <property type="evidence" value="ECO:0007669"/>
    <property type="project" value="UniProtKB-KW"/>
</dbReference>
<dbReference type="InterPro" id="IPR002052">
    <property type="entry name" value="DNA_methylase_N6_adenine_CS"/>
</dbReference>
<dbReference type="Gene3D" id="3.40.50.150">
    <property type="entry name" value="Vaccinia Virus protein VP39"/>
    <property type="match status" value="1"/>
</dbReference>
<dbReference type="PROSITE" id="PS00092">
    <property type="entry name" value="N6_MTASE"/>
    <property type="match status" value="1"/>
</dbReference>
<evidence type="ECO:0000313" key="6">
    <source>
        <dbReference type="Proteomes" id="UP001217178"/>
    </source>
</evidence>
<comment type="similarity">
    <text evidence="1">Belongs to the N(4)/N(6)-methyltransferase family.</text>
</comment>
<keyword evidence="3" id="KW-0808">Transferase</keyword>
<evidence type="ECO:0000256" key="2">
    <source>
        <dbReference type="ARBA" id="ARBA00022603"/>
    </source>
</evidence>
<organism evidence="5 6">
    <name type="scientific">Xenorhabdus yunnanensis</name>
    <dbReference type="NCBI Taxonomy" id="3025878"/>
    <lineage>
        <taxon>Bacteria</taxon>
        <taxon>Pseudomonadati</taxon>
        <taxon>Pseudomonadota</taxon>
        <taxon>Gammaproteobacteria</taxon>
        <taxon>Enterobacterales</taxon>
        <taxon>Morganellaceae</taxon>
        <taxon>Xenorhabdus</taxon>
    </lineage>
</organism>
<feature type="domain" description="DNA methylase N-4/N-6" evidence="4">
    <location>
        <begin position="24"/>
        <end position="66"/>
    </location>
</feature>
<dbReference type="RefSeq" id="WP_273557122.1">
    <property type="nucleotide sequence ID" value="NZ_JAQRFI010000396.1"/>
</dbReference>
<feature type="non-terminal residue" evidence="5">
    <location>
        <position position="1"/>
    </location>
</feature>
<reference evidence="5 6" key="1">
    <citation type="submission" date="2023-02" db="EMBL/GenBank/DDBJ databases">
        <title>Entomopathogenic bacteria.</title>
        <authorList>
            <person name="Machado R.A."/>
        </authorList>
    </citation>
    <scope>NUCLEOTIDE SEQUENCE [LARGE SCALE GENOMIC DNA]</scope>
    <source>
        <strain evidence="5 6">XENO-10</strain>
    </source>
</reference>
<evidence type="ECO:0000313" key="5">
    <source>
        <dbReference type="EMBL" id="MDC9591999.1"/>
    </source>
</evidence>
<keyword evidence="2 5" id="KW-0489">Methyltransferase</keyword>
<sequence length="67" mass="8079">ENLFIEGDNLEVLKLLQKSYHKKIKMIYIDPPYNTGKDFVYKDNFRGNWLNMLYPRLKLARDLLSDE</sequence>
<dbReference type="EMBL" id="JAQRFI010000396">
    <property type="protein sequence ID" value="MDC9591999.1"/>
    <property type="molecule type" value="Genomic_DNA"/>
</dbReference>
<dbReference type="Proteomes" id="UP001217178">
    <property type="component" value="Unassembled WGS sequence"/>
</dbReference>
<dbReference type="Pfam" id="PF01555">
    <property type="entry name" value="N6_N4_Mtase"/>
    <property type="match status" value="1"/>
</dbReference>
<dbReference type="SUPFAM" id="SSF53335">
    <property type="entry name" value="S-adenosyl-L-methionine-dependent methyltransferases"/>
    <property type="match status" value="1"/>
</dbReference>
<accession>A0ABT5LM04</accession>
<evidence type="ECO:0000256" key="3">
    <source>
        <dbReference type="ARBA" id="ARBA00022679"/>
    </source>
</evidence>
<evidence type="ECO:0000256" key="1">
    <source>
        <dbReference type="ARBA" id="ARBA00006594"/>
    </source>
</evidence>
<proteinExistence type="inferred from homology"/>
<feature type="non-terminal residue" evidence="5">
    <location>
        <position position="67"/>
    </location>
</feature>
<keyword evidence="6" id="KW-1185">Reference proteome</keyword>
<comment type="caution">
    <text evidence="5">The sequence shown here is derived from an EMBL/GenBank/DDBJ whole genome shotgun (WGS) entry which is preliminary data.</text>
</comment>
<gene>
    <name evidence="5" type="ORF">PSI23_22730</name>
</gene>
<name>A0ABT5LM04_9GAMM</name>
<protein>
    <submittedName>
        <fullName evidence="5">DNA methyltransferase</fullName>
    </submittedName>
</protein>